<dbReference type="GO" id="GO:0003676">
    <property type="term" value="F:nucleic acid binding"/>
    <property type="evidence" value="ECO:0007669"/>
    <property type="project" value="InterPro"/>
</dbReference>
<proteinExistence type="predicted"/>
<organism evidence="2">
    <name type="scientific">Tanacetum cinerariifolium</name>
    <name type="common">Dalmatian daisy</name>
    <name type="synonym">Chrysanthemum cinerariifolium</name>
    <dbReference type="NCBI Taxonomy" id="118510"/>
    <lineage>
        <taxon>Eukaryota</taxon>
        <taxon>Viridiplantae</taxon>
        <taxon>Streptophyta</taxon>
        <taxon>Embryophyta</taxon>
        <taxon>Tracheophyta</taxon>
        <taxon>Spermatophyta</taxon>
        <taxon>Magnoliopsida</taxon>
        <taxon>eudicotyledons</taxon>
        <taxon>Gunneridae</taxon>
        <taxon>Pentapetalae</taxon>
        <taxon>asterids</taxon>
        <taxon>campanulids</taxon>
        <taxon>Asterales</taxon>
        <taxon>Asteraceae</taxon>
        <taxon>Asteroideae</taxon>
        <taxon>Anthemideae</taxon>
        <taxon>Anthemidinae</taxon>
        <taxon>Tanacetum</taxon>
    </lineage>
</organism>
<sequence>MSSIPGRDGMYIEVLERDVEVVRNTSSYEYCLPSIDWILTFREVSFPTKIVIIRVFDVFSLEALYGRRGTYTLGASGINYGKQRDVICYNCKGEEHMSKQCTKPKRKRDDAWFKDKVLLVQAQANGQIIHEEELAFLADPRIAEVALTVNLSHCGSDVLVRLSIRDSSRKTKNDSVKLEVKAKQGLFGNPKSSHV</sequence>
<dbReference type="SMART" id="SM00343">
    <property type="entry name" value="ZnF_C2HC"/>
    <property type="match status" value="1"/>
</dbReference>
<protein>
    <recommendedName>
        <fullName evidence="1">CCHC-type domain-containing protein</fullName>
    </recommendedName>
</protein>
<dbReference type="InterPro" id="IPR001878">
    <property type="entry name" value="Znf_CCHC"/>
</dbReference>
<reference evidence="2" key="1">
    <citation type="journal article" date="2019" name="Sci. Rep.">
        <title>Draft genome of Tanacetum cinerariifolium, the natural source of mosquito coil.</title>
        <authorList>
            <person name="Yamashiro T."/>
            <person name="Shiraishi A."/>
            <person name="Satake H."/>
            <person name="Nakayama K."/>
        </authorList>
    </citation>
    <scope>NUCLEOTIDE SEQUENCE</scope>
</reference>
<name>A0A6L2NZC2_TANCI</name>
<feature type="domain" description="CCHC-type" evidence="1">
    <location>
        <begin position="87"/>
        <end position="103"/>
    </location>
</feature>
<dbReference type="Gene3D" id="4.10.60.10">
    <property type="entry name" value="Zinc finger, CCHC-type"/>
    <property type="match status" value="1"/>
</dbReference>
<dbReference type="InterPro" id="IPR036875">
    <property type="entry name" value="Znf_CCHC_sf"/>
</dbReference>
<comment type="caution">
    <text evidence="2">The sequence shown here is derived from an EMBL/GenBank/DDBJ whole genome shotgun (WGS) entry which is preliminary data.</text>
</comment>
<gene>
    <name evidence="2" type="ORF">Tci_062340</name>
</gene>
<dbReference type="Pfam" id="PF00098">
    <property type="entry name" value="zf-CCHC"/>
    <property type="match status" value="1"/>
</dbReference>
<dbReference type="EMBL" id="BKCJ010010168">
    <property type="protein sequence ID" value="GEU90362.1"/>
    <property type="molecule type" value="Genomic_DNA"/>
</dbReference>
<evidence type="ECO:0000259" key="1">
    <source>
        <dbReference type="SMART" id="SM00343"/>
    </source>
</evidence>
<evidence type="ECO:0000313" key="2">
    <source>
        <dbReference type="EMBL" id="GEU90362.1"/>
    </source>
</evidence>
<accession>A0A6L2NZC2</accession>
<dbReference type="GO" id="GO:0008270">
    <property type="term" value="F:zinc ion binding"/>
    <property type="evidence" value="ECO:0007669"/>
    <property type="project" value="InterPro"/>
</dbReference>
<dbReference type="AlphaFoldDB" id="A0A6L2NZC2"/>
<dbReference type="SUPFAM" id="SSF57756">
    <property type="entry name" value="Retrovirus zinc finger-like domains"/>
    <property type="match status" value="1"/>
</dbReference>